<proteinExistence type="predicted"/>
<evidence type="ECO:0000313" key="1">
    <source>
        <dbReference type="EMBL" id="TVU09828.1"/>
    </source>
</evidence>
<organism evidence="1 2">
    <name type="scientific">Eragrostis curvula</name>
    <name type="common">weeping love grass</name>
    <dbReference type="NCBI Taxonomy" id="38414"/>
    <lineage>
        <taxon>Eukaryota</taxon>
        <taxon>Viridiplantae</taxon>
        <taxon>Streptophyta</taxon>
        <taxon>Embryophyta</taxon>
        <taxon>Tracheophyta</taxon>
        <taxon>Spermatophyta</taxon>
        <taxon>Magnoliopsida</taxon>
        <taxon>Liliopsida</taxon>
        <taxon>Poales</taxon>
        <taxon>Poaceae</taxon>
        <taxon>PACMAD clade</taxon>
        <taxon>Chloridoideae</taxon>
        <taxon>Eragrostideae</taxon>
        <taxon>Eragrostidinae</taxon>
        <taxon>Eragrostis</taxon>
    </lineage>
</organism>
<protein>
    <submittedName>
        <fullName evidence="1">Uncharacterized protein</fullName>
    </submittedName>
</protein>
<reference evidence="1 2" key="1">
    <citation type="journal article" date="2019" name="Sci. Rep.">
        <title>A high-quality genome of Eragrostis curvula grass provides insights into Poaceae evolution and supports new strategies to enhance forage quality.</title>
        <authorList>
            <person name="Carballo J."/>
            <person name="Santos B.A.C.M."/>
            <person name="Zappacosta D."/>
            <person name="Garbus I."/>
            <person name="Selva J.P."/>
            <person name="Gallo C.A."/>
            <person name="Diaz A."/>
            <person name="Albertini E."/>
            <person name="Caccamo M."/>
            <person name="Echenique V."/>
        </authorList>
    </citation>
    <scope>NUCLEOTIDE SEQUENCE [LARGE SCALE GENOMIC DNA]</scope>
    <source>
        <strain evidence="2">cv. Victoria</strain>
        <tissue evidence="1">Leaf</tissue>
    </source>
</reference>
<dbReference type="AlphaFoldDB" id="A0A5J9TFN4"/>
<accession>A0A5J9TFN4</accession>
<dbReference type="Proteomes" id="UP000324897">
    <property type="component" value="Chromosome 3"/>
</dbReference>
<comment type="caution">
    <text evidence="1">The sequence shown here is derived from an EMBL/GenBank/DDBJ whole genome shotgun (WGS) entry which is preliminary data.</text>
</comment>
<dbReference type="Gramene" id="TVU09828">
    <property type="protein sequence ID" value="TVU09828"/>
    <property type="gene ID" value="EJB05_43324"/>
</dbReference>
<gene>
    <name evidence="1" type="ORF">EJB05_43324</name>
</gene>
<name>A0A5J9TFN4_9POAL</name>
<keyword evidence="2" id="KW-1185">Reference proteome</keyword>
<evidence type="ECO:0000313" key="2">
    <source>
        <dbReference type="Proteomes" id="UP000324897"/>
    </source>
</evidence>
<sequence>MSRIQIDLELPVLLFPLSLLIRSLKNQSFVRPIVLPFNSFNKVPSDKGTLAIASSSTAANYRDKCGGEAETKRKGRTIVLDQVWVMNSVHIFYLFRNVFSSLQ</sequence>
<dbReference type="EMBL" id="RWGY01000039">
    <property type="protein sequence ID" value="TVU09828.1"/>
    <property type="molecule type" value="Genomic_DNA"/>
</dbReference>
<feature type="non-terminal residue" evidence="1">
    <location>
        <position position="1"/>
    </location>
</feature>